<dbReference type="EMBL" id="MKZO01000011">
    <property type="protein sequence ID" value="OLS63766.1"/>
    <property type="molecule type" value="Genomic_DNA"/>
</dbReference>
<dbReference type="Proteomes" id="UP000186736">
    <property type="component" value="Unassembled WGS sequence"/>
</dbReference>
<gene>
    <name evidence="1" type="ORF">PSEMO_13330</name>
</gene>
<evidence type="ECO:0008006" key="3">
    <source>
        <dbReference type="Google" id="ProtNLM"/>
    </source>
</evidence>
<sequence>MSRRRWKSLRPTSLRHALELCKDHARENLNKGVERIADEMGLADHWALYKWLQSGRMPANLIRPYEQACGCDFVTRWIAASAGRLTIDMPTGRTCTAQDMQALQELLTTAAGKLLSFYTKRVDADDTLAAIQSAMEGLAWHKGNVKQSEQPQLELEGQP</sequence>
<dbReference type="RefSeq" id="WP_075802370.1">
    <property type="nucleotide sequence ID" value="NZ_MKZO01000011.1"/>
</dbReference>
<dbReference type="AlphaFoldDB" id="A0A1Q9R8Q4"/>
<name>A0A1Q9R8Q4_PSEPU</name>
<evidence type="ECO:0000313" key="1">
    <source>
        <dbReference type="EMBL" id="OLS63766.1"/>
    </source>
</evidence>
<proteinExistence type="predicted"/>
<protein>
    <recommendedName>
        <fullName evidence="3">Phage protein</fullName>
    </recommendedName>
</protein>
<dbReference type="OrthoDB" id="6288233at2"/>
<organism evidence="1 2">
    <name type="scientific">Pseudomonas putida</name>
    <name type="common">Arthrobacter siderocapsulatus</name>
    <dbReference type="NCBI Taxonomy" id="303"/>
    <lineage>
        <taxon>Bacteria</taxon>
        <taxon>Pseudomonadati</taxon>
        <taxon>Pseudomonadota</taxon>
        <taxon>Gammaproteobacteria</taxon>
        <taxon>Pseudomonadales</taxon>
        <taxon>Pseudomonadaceae</taxon>
        <taxon>Pseudomonas</taxon>
    </lineage>
</organism>
<comment type="caution">
    <text evidence="1">The sequence shown here is derived from an EMBL/GenBank/DDBJ whole genome shotgun (WGS) entry which is preliminary data.</text>
</comment>
<accession>A0A1Q9R8Q4</accession>
<evidence type="ECO:0000313" key="2">
    <source>
        <dbReference type="Proteomes" id="UP000186736"/>
    </source>
</evidence>
<reference evidence="1 2" key="1">
    <citation type="submission" date="2016-10" db="EMBL/GenBank/DDBJ databases">
        <title>Genome Sequence of Pseudomonas putida GM4FR.</title>
        <authorList>
            <person name="Poehlein A."/>
            <person name="Wemheuer F."/>
            <person name="Hollensteiner J."/>
            <person name="Wemheuer B."/>
        </authorList>
    </citation>
    <scope>NUCLEOTIDE SEQUENCE [LARGE SCALE GENOMIC DNA]</scope>
    <source>
        <strain evidence="1 2">GM4FR</strain>
    </source>
</reference>